<dbReference type="SMART" id="SM00387">
    <property type="entry name" value="HATPase_c"/>
    <property type="match status" value="1"/>
</dbReference>
<dbReference type="Pfam" id="PF00512">
    <property type="entry name" value="HisKA"/>
    <property type="match status" value="1"/>
</dbReference>
<dbReference type="SUPFAM" id="SSF47384">
    <property type="entry name" value="Homodimeric domain of signal transducing histidine kinase"/>
    <property type="match status" value="1"/>
</dbReference>
<dbReference type="InterPro" id="IPR029016">
    <property type="entry name" value="GAF-like_dom_sf"/>
</dbReference>
<evidence type="ECO:0000313" key="8">
    <source>
        <dbReference type="Proteomes" id="UP001296873"/>
    </source>
</evidence>
<dbReference type="InterPro" id="IPR036097">
    <property type="entry name" value="HisK_dim/P_sf"/>
</dbReference>
<organism evidence="7 8">
    <name type="scientific">Rhodovibrio sodomensis</name>
    <dbReference type="NCBI Taxonomy" id="1088"/>
    <lineage>
        <taxon>Bacteria</taxon>
        <taxon>Pseudomonadati</taxon>
        <taxon>Pseudomonadota</taxon>
        <taxon>Alphaproteobacteria</taxon>
        <taxon>Rhodospirillales</taxon>
        <taxon>Rhodovibrionaceae</taxon>
        <taxon>Rhodovibrio</taxon>
    </lineage>
</organism>
<comment type="caution">
    <text evidence="7">The sequence shown here is derived from an EMBL/GenBank/DDBJ whole genome shotgun (WGS) entry which is preliminary data.</text>
</comment>
<proteinExistence type="predicted"/>
<reference evidence="7 8" key="1">
    <citation type="journal article" date="2020" name="Microorganisms">
        <title>Osmotic Adaptation and Compatible Solute Biosynthesis of Phototrophic Bacteria as Revealed from Genome Analyses.</title>
        <authorList>
            <person name="Imhoff J.F."/>
            <person name="Rahn T."/>
            <person name="Kunzel S."/>
            <person name="Keller A."/>
            <person name="Neulinger S.C."/>
        </authorList>
    </citation>
    <scope>NUCLEOTIDE SEQUENCE [LARGE SCALE GENOMIC DNA]</scope>
    <source>
        <strain evidence="7 8">DSM 9895</strain>
    </source>
</reference>
<dbReference type="InterPro" id="IPR004358">
    <property type="entry name" value="Sig_transdc_His_kin-like_C"/>
</dbReference>
<dbReference type="PANTHER" id="PTHR43047">
    <property type="entry name" value="TWO-COMPONENT HISTIDINE PROTEIN KINASE"/>
    <property type="match status" value="1"/>
</dbReference>
<dbReference type="RefSeq" id="WP_200339461.1">
    <property type="nucleotide sequence ID" value="NZ_NRRL01000006.1"/>
</dbReference>
<sequence>MTSNPPCTTPETFLADQIPLPLWIYSVQHNAFRWANDPGLRFWGAPDLETFRARDLSDIRRVTRDRLRVMSERLRKHEQITEIWTVYPRGVPRTVDMTIWRINWEGEVCLALMALPRIASEGAEALKQRDDVLRAVVSSAERLLTGRSWERECQRMLGTVGPAAGVDRCYFFEVTPAADGHRRIANQRFEWCDEGIEPQIDSPDLQGIDLIEAGFDTWVDRFERGLPHVISGPEQMGAGEREILEPQDIEALCVHPVLSDEQLAGFIGFDIVRDADERSFAGWSAHLIDALSAAAHMLGAGLSMRSTQARLGQALVNAQEAAQAKSAFLAQMSHELRTPLNAVIGFAQVMEQGLYGEIQPPYSRYARDIRRSGEHLLGIISDVLDLERGQSGRIALNLRTVDLKEQILQPAVRLVSERAQRQDVSISINADLGLPQVHCDPRRLTRVVVNLLSNAIKFSPYGEVITLTAQPTGNDALEVSVTDRGRGMSEEECREAVEPFVQVGARHEAHPEGVGLGLAIAREIARLHDGDIRLESVRDQGTTAVCWIPLRTRARREEDRAA</sequence>
<dbReference type="Proteomes" id="UP001296873">
    <property type="component" value="Unassembled WGS sequence"/>
</dbReference>
<keyword evidence="8" id="KW-1185">Reference proteome</keyword>
<dbReference type="Pfam" id="PF01590">
    <property type="entry name" value="GAF"/>
    <property type="match status" value="1"/>
</dbReference>
<evidence type="ECO:0000313" key="7">
    <source>
        <dbReference type="EMBL" id="MBK1667391.1"/>
    </source>
</evidence>
<evidence type="ECO:0000256" key="3">
    <source>
        <dbReference type="ARBA" id="ARBA00022553"/>
    </source>
</evidence>
<keyword evidence="3" id="KW-0597">Phosphoprotein</keyword>
<dbReference type="InterPro" id="IPR005467">
    <property type="entry name" value="His_kinase_dom"/>
</dbReference>
<evidence type="ECO:0000259" key="6">
    <source>
        <dbReference type="PROSITE" id="PS50109"/>
    </source>
</evidence>
<dbReference type="SUPFAM" id="SSF55781">
    <property type="entry name" value="GAF domain-like"/>
    <property type="match status" value="1"/>
</dbReference>
<dbReference type="PRINTS" id="PR00344">
    <property type="entry name" value="BCTRLSENSOR"/>
</dbReference>
<evidence type="ECO:0000256" key="4">
    <source>
        <dbReference type="ARBA" id="ARBA00022679"/>
    </source>
</evidence>
<dbReference type="PANTHER" id="PTHR43047:SF72">
    <property type="entry name" value="OSMOSENSING HISTIDINE PROTEIN KINASE SLN1"/>
    <property type="match status" value="1"/>
</dbReference>
<protein>
    <recommendedName>
        <fullName evidence="2">histidine kinase</fullName>
        <ecNumber evidence="2">2.7.13.3</ecNumber>
    </recommendedName>
</protein>
<dbReference type="EC" id="2.7.13.3" evidence="2"/>
<dbReference type="Gene3D" id="3.30.450.40">
    <property type="match status" value="1"/>
</dbReference>
<feature type="domain" description="Histidine kinase" evidence="6">
    <location>
        <begin position="331"/>
        <end position="552"/>
    </location>
</feature>
<evidence type="ECO:0000256" key="1">
    <source>
        <dbReference type="ARBA" id="ARBA00000085"/>
    </source>
</evidence>
<dbReference type="PROSITE" id="PS50109">
    <property type="entry name" value="HIS_KIN"/>
    <property type="match status" value="1"/>
</dbReference>
<dbReference type="InterPro" id="IPR036890">
    <property type="entry name" value="HATPase_C_sf"/>
</dbReference>
<keyword evidence="5" id="KW-0418">Kinase</keyword>
<gene>
    <name evidence="7" type="ORF">CKO28_05025</name>
</gene>
<evidence type="ECO:0000256" key="2">
    <source>
        <dbReference type="ARBA" id="ARBA00012438"/>
    </source>
</evidence>
<dbReference type="Gene3D" id="3.30.565.10">
    <property type="entry name" value="Histidine kinase-like ATPase, C-terminal domain"/>
    <property type="match status" value="1"/>
</dbReference>
<dbReference type="Pfam" id="PF02518">
    <property type="entry name" value="HATPase_c"/>
    <property type="match status" value="1"/>
</dbReference>
<dbReference type="InterPro" id="IPR003594">
    <property type="entry name" value="HATPase_dom"/>
</dbReference>
<dbReference type="EMBL" id="NRRL01000006">
    <property type="protein sequence ID" value="MBK1667391.1"/>
    <property type="molecule type" value="Genomic_DNA"/>
</dbReference>
<dbReference type="InterPro" id="IPR003661">
    <property type="entry name" value="HisK_dim/P_dom"/>
</dbReference>
<dbReference type="Gene3D" id="1.10.287.130">
    <property type="match status" value="1"/>
</dbReference>
<comment type="catalytic activity">
    <reaction evidence="1">
        <text>ATP + protein L-histidine = ADP + protein N-phospho-L-histidine.</text>
        <dbReference type="EC" id="2.7.13.3"/>
    </reaction>
</comment>
<dbReference type="SUPFAM" id="SSF55874">
    <property type="entry name" value="ATPase domain of HSP90 chaperone/DNA topoisomerase II/histidine kinase"/>
    <property type="match status" value="1"/>
</dbReference>
<dbReference type="InterPro" id="IPR003018">
    <property type="entry name" value="GAF"/>
</dbReference>
<keyword evidence="4" id="KW-0808">Transferase</keyword>
<dbReference type="SMART" id="SM00388">
    <property type="entry name" value="HisKA"/>
    <property type="match status" value="1"/>
</dbReference>
<evidence type="ECO:0000256" key="5">
    <source>
        <dbReference type="ARBA" id="ARBA00022777"/>
    </source>
</evidence>
<name>A0ABS1DBR9_9PROT</name>
<accession>A0ABS1DBR9</accession>
<dbReference type="CDD" id="cd00082">
    <property type="entry name" value="HisKA"/>
    <property type="match status" value="1"/>
</dbReference>